<dbReference type="RefSeq" id="WP_071150780.1">
    <property type="nucleotide sequence ID" value="NZ_PDCW01000020.1"/>
</dbReference>
<dbReference type="SUPFAM" id="SSF55961">
    <property type="entry name" value="Bet v1-like"/>
    <property type="match status" value="1"/>
</dbReference>
<comment type="caution">
    <text evidence="1">The sequence shown here is derived from an EMBL/GenBank/DDBJ whole genome shotgun (WGS) entry which is preliminary data.</text>
</comment>
<evidence type="ECO:0000313" key="2">
    <source>
        <dbReference type="Proteomes" id="UP000231846"/>
    </source>
</evidence>
<name>A0A2M9V5C8_BACFG</name>
<protein>
    <recommendedName>
        <fullName evidence="3">Polyketide cyclase</fullName>
    </recommendedName>
</protein>
<gene>
    <name evidence="1" type="ORF">CQW34_02830</name>
</gene>
<evidence type="ECO:0008006" key="3">
    <source>
        <dbReference type="Google" id="ProtNLM"/>
    </source>
</evidence>
<dbReference type="Proteomes" id="UP000231846">
    <property type="component" value="Unassembled WGS sequence"/>
</dbReference>
<dbReference type="AlphaFoldDB" id="A0A2M9V5C8"/>
<organism evidence="1 2">
    <name type="scientific">Bacteroides fragilis</name>
    <dbReference type="NCBI Taxonomy" id="817"/>
    <lineage>
        <taxon>Bacteria</taxon>
        <taxon>Pseudomonadati</taxon>
        <taxon>Bacteroidota</taxon>
        <taxon>Bacteroidia</taxon>
        <taxon>Bacteroidales</taxon>
        <taxon>Bacteroidaceae</taxon>
        <taxon>Bacteroides</taxon>
    </lineage>
</organism>
<reference evidence="1 2" key="1">
    <citation type="journal article" date="2017" name="MBio">
        <title>Gut Symbiont Bacteroides fragilis Secretes a Eukaryotic-Like Ubiquitin Protein That Mediates Intraspecies Antagonism.</title>
        <authorList>
            <person name="Chatzidaki-Livanis M."/>
            <person name="Coyne M.J."/>
            <person name="Roelofs K.G."/>
            <person name="Gentyala R.R."/>
            <person name="Caldwell J.M."/>
            <person name="Comstock L.E."/>
        </authorList>
    </citation>
    <scope>NUCLEOTIDE SEQUENCE [LARGE SCALE GENOMIC DNA]</scope>
    <source>
        <strain evidence="1 2">12905</strain>
    </source>
</reference>
<evidence type="ECO:0000313" key="1">
    <source>
        <dbReference type="EMBL" id="PJY73867.1"/>
    </source>
</evidence>
<proteinExistence type="predicted"/>
<dbReference type="EMBL" id="PDCW01000020">
    <property type="protein sequence ID" value="PJY73867.1"/>
    <property type="molecule type" value="Genomic_DNA"/>
</dbReference>
<sequence length="136" mass="16558">MDKQIKSTICATLNCNIQTVWKVVTSLNDYSWRSDIVSISFSDKRHFTERNSDDIITHFIVRVFEPYSQYSFDLDNKNLYGTWTGYFKQVDTKTEIKFIEMISVKKWWLYPFAKWYLKKQQKQYVSDLQRKCERYE</sequence>
<accession>A0A2M9V5C8</accession>